<dbReference type="SMART" id="SM00198">
    <property type="entry name" value="SCP"/>
    <property type="match status" value="1"/>
</dbReference>
<dbReference type="InterPro" id="IPR035940">
    <property type="entry name" value="CAP_sf"/>
</dbReference>
<evidence type="ECO:0000313" key="5">
    <source>
        <dbReference type="Proteomes" id="UP000015523"/>
    </source>
</evidence>
<dbReference type="PROSITE" id="PS01009">
    <property type="entry name" value="CRISP_1"/>
    <property type="match status" value="1"/>
</dbReference>
<comment type="caution">
    <text evidence="4">The sequence shown here is derived from an EMBL/GenBank/DDBJ whole genome shotgun (WGS) entry which is preliminary data.</text>
</comment>
<dbReference type="Gene3D" id="3.40.33.10">
    <property type="entry name" value="CAP"/>
    <property type="match status" value="1"/>
</dbReference>
<dbReference type="SUPFAM" id="SSF55797">
    <property type="entry name" value="PR-1-like"/>
    <property type="match status" value="1"/>
</dbReference>
<name>T0JB00_9SPHN</name>
<feature type="domain" description="SCP" evidence="3">
    <location>
        <begin position="53"/>
        <end position="194"/>
    </location>
</feature>
<proteinExistence type="predicted"/>
<dbReference type="GO" id="GO:0005576">
    <property type="term" value="C:extracellular region"/>
    <property type="evidence" value="ECO:0007669"/>
    <property type="project" value="InterPro"/>
</dbReference>
<keyword evidence="5" id="KW-1185">Reference proteome</keyword>
<dbReference type="EMBL" id="AUWY01000022">
    <property type="protein sequence ID" value="EQB34032.1"/>
    <property type="molecule type" value="Genomic_DNA"/>
</dbReference>
<keyword evidence="2" id="KW-0732">Signal</keyword>
<gene>
    <name evidence="4" type="ORF">M529_01520</name>
</gene>
<dbReference type="InterPro" id="IPR018244">
    <property type="entry name" value="Allrgn_V5/Tpx1_CS"/>
</dbReference>
<dbReference type="InterPro" id="IPR002413">
    <property type="entry name" value="V5_allergen-like"/>
</dbReference>
<dbReference type="AlphaFoldDB" id="T0JB00"/>
<dbReference type="PANTHER" id="PTHR10334">
    <property type="entry name" value="CYSTEINE-RICH SECRETORY PROTEIN-RELATED"/>
    <property type="match status" value="1"/>
</dbReference>
<dbReference type="Proteomes" id="UP000015523">
    <property type="component" value="Unassembled WGS sequence"/>
</dbReference>
<accession>T0JB00</accession>
<evidence type="ECO:0000259" key="3">
    <source>
        <dbReference type="SMART" id="SM00198"/>
    </source>
</evidence>
<organism evidence="4 5">
    <name type="scientific">Sphingobium ummariense RL-3</name>
    <dbReference type="NCBI Taxonomy" id="1346791"/>
    <lineage>
        <taxon>Bacteria</taxon>
        <taxon>Pseudomonadati</taxon>
        <taxon>Pseudomonadota</taxon>
        <taxon>Alphaproteobacteria</taxon>
        <taxon>Sphingomonadales</taxon>
        <taxon>Sphingomonadaceae</taxon>
        <taxon>Sphingobium</taxon>
    </lineage>
</organism>
<reference evidence="4 5" key="1">
    <citation type="journal article" date="2013" name="Genome Announc.">
        <title>Draft Genome Sequence of Sphingobium ummariense Strain RL-3, a Hexachlorocyclohexane-Degrading Bacterium.</title>
        <authorList>
            <person name="Kohli P."/>
            <person name="Dua A."/>
            <person name="Sangwan N."/>
            <person name="Oldach P."/>
            <person name="Khurana J.P."/>
            <person name="Lal R."/>
        </authorList>
    </citation>
    <scope>NUCLEOTIDE SEQUENCE [LARGE SCALE GENOMIC DNA]</scope>
    <source>
        <strain evidence="4 5">RL-3</strain>
    </source>
</reference>
<dbReference type="PRINTS" id="PR00838">
    <property type="entry name" value="V5ALLERGEN"/>
</dbReference>
<feature type="region of interest" description="Disordered" evidence="1">
    <location>
        <begin position="197"/>
        <end position="222"/>
    </location>
</feature>
<feature type="signal peptide" evidence="2">
    <location>
        <begin position="1"/>
        <end position="26"/>
    </location>
</feature>
<feature type="chain" id="PRO_5004565013" description="SCP domain-containing protein" evidence="2">
    <location>
        <begin position="27"/>
        <end position="222"/>
    </location>
</feature>
<dbReference type="InterPro" id="IPR001283">
    <property type="entry name" value="CRISP-related"/>
</dbReference>
<evidence type="ECO:0000256" key="2">
    <source>
        <dbReference type="SAM" id="SignalP"/>
    </source>
</evidence>
<evidence type="ECO:0000313" key="4">
    <source>
        <dbReference type="EMBL" id="EQB34032.1"/>
    </source>
</evidence>
<dbReference type="eggNOG" id="COG2340">
    <property type="taxonomic scope" value="Bacteria"/>
</dbReference>
<evidence type="ECO:0000256" key="1">
    <source>
        <dbReference type="SAM" id="MobiDB-lite"/>
    </source>
</evidence>
<dbReference type="Pfam" id="PF00188">
    <property type="entry name" value="CAP"/>
    <property type="match status" value="1"/>
</dbReference>
<protein>
    <recommendedName>
        <fullName evidence="3">SCP domain-containing protein</fullName>
    </recommendedName>
</protein>
<sequence length="222" mass="24236">MGGSFRRLIGAAGPALALLAAGQAMAADSVRAGSSMRPAAYYGMEEAERSDRQLRDAMLTAHNEERDAWKLPPLAWDEALASDAARYAAQMARTGAFRHSARTMRTIPSGENIWMGVRGVYSYAMMADTFLKEREMFRPGEKLPAFSVTSRWQDVGHYTQMIWRGTRQVGCALGESEQFDYLVCRYYPAGNSFGKGPLDEDAPASPLDGSQHASAPVMPGGN</sequence>
<dbReference type="InterPro" id="IPR014044">
    <property type="entry name" value="CAP_dom"/>
</dbReference>
<dbReference type="STRING" id="1346791.M529_01520"/>
<dbReference type="PATRIC" id="fig|1346791.3.peg.291"/>
<dbReference type="PRINTS" id="PR00837">
    <property type="entry name" value="V5TPXLIKE"/>
</dbReference>
<dbReference type="OrthoDB" id="9794228at2"/>